<keyword evidence="5" id="KW-1185">Reference proteome</keyword>
<protein>
    <submittedName>
        <fullName evidence="6 7">SLBP_RNA_bind domain-containing protein</fullName>
    </submittedName>
</protein>
<dbReference type="PANTHER" id="PTHR17408">
    <property type="entry name" value="HISTONE RNA HAIRPIN-BINDING PROTEIN"/>
    <property type="match status" value="1"/>
</dbReference>
<dbReference type="PANTHER" id="PTHR17408:SF0">
    <property type="entry name" value="HISTONE RNA HAIRPIN-BINDING PROTEIN"/>
    <property type="match status" value="1"/>
</dbReference>
<feature type="compositionally biased region" description="Polar residues" evidence="3">
    <location>
        <begin position="339"/>
        <end position="356"/>
    </location>
</feature>
<feature type="region of interest" description="Disordered" evidence="3">
    <location>
        <begin position="89"/>
        <end position="146"/>
    </location>
</feature>
<keyword evidence="2" id="KW-0694">RNA-binding</keyword>
<dbReference type="GO" id="GO:0003729">
    <property type="term" value="F:mRNA binding"/>
    <property type="evidence" value="ECO:0007669"/>
    <property type="project" value="InterPro"/>
</dbReference>
<dbReference type="GO" id="GO:0006398">
    <property type="term" value="P:mRNA 3'-end processing by stem-loop binding and cleavage"/>
    <property type="evidence" value="ECO:0007669"/>
    <property type="project" value="TreeGrafter"/>
</dbReference>
<dbReference type="Gene3D" id="1.10.8.1120">
    <property type="entry name" value="Histone RNA hairpin-binding protein RNA-binding domain"/>
    <property type="match status" value="1"/>
</dbReference>
<proteinExistence type="inferred from homology"/>
<feature type="compositionally biased region" description="Polar residues" evidence="3">
    <location>
        <begin position="1"/>
        <end position="12"/>
    </location>
</feature>
<evidence type="ECO:0000313" key="6">
    <source>
        <dbReference type="WBParaSite" id="SSTP_0000525700.1"/>
    </source>
</evidence>
<feature type="domain" description="Histone RNA hairpin-binding protein RNA-binding" evidence="4">
    <location>
        <begin position="194"/>
        <end position="260"/>
    </location>
</feature>
<feature type="region of interest" description="Disordered" evidence="3">
    <location>
        <begin position="327"/>
        <end position="356"/>
    </location>
</feature>
<evidence type="ECO:0000256" key="3">
    <source>
        <dbReference type="SAM" id="MobiDB-lite"/>
    </source>
</evidence>
<dbReference type="GO" id="GO:0005737">
    <property type="term" value="C:cytoplasm"/>
    <property type="evidence" value="ECO:0007669"/>
    <property type="project" value="TreeGrafter"/>
</dbReference>
<dbReference type="WBParaSite" id="TCONS_00001813.p1">
    <property type="protein sequence ID" value="TCONS_00001813.p1"/>
    <property type="gene ID" value="XLOC_001715"/>
</dbReference>
<accession>A0A0K0E6Y3</accession>
<evidence type="ECO:0000313" key="5">
    <source>
        <dbReference type="Proteomes" id="UP000035681"/>
    </source>
</evidence>
<evidence type="ECO:0000256" key="1">
    <source>
        <dbReference type="ARBA" id="ARBA00006151"/>
    </source>
</evidence>
<dbReference type="FunFam" id="1.10.8.1120:FF:000001">
    <property type="entry name" value="Histone RNA hairpin-binding protein-like"/>
    <property type="match status" value="1"/>
</dbReference>
<dbReference type="Proteomes" id="UP000035681">
    <property type="component" value="Unplaced"/>
</dbReference>
<sequence length="356" mass="41097">MSQKRVITSSSDYLPDSPGKKSRKILKYQTLNDLSNTEVDNHFKLLLENNRKLENESWVDINEREMKEKCINDAESKDLHNSSVNIEKLGNISDGSSFPRSRKQIAPKKSSTTPRYLRSRAREVKNEEESNRKRRMDRSRSFVKEEISSTNDIEMEEVKSSPKKRICTTRSSFNNNDVKIKEGWSDPKLGWCKDPEVLIRRTREIEKAKEKPVYGEYLEAIPKYERVKGIHPKTPNKFINYSRRSWDAQMKLWKRSLYEFFGRTPGTSCRTTPCISRDASPCIIPSKEGGRETKKETQNIGNVDFSINSIDPDRMASLLSKFEVDSRKKFQDGDDESTLKATTTVSNGPTSFDNII</sequence>
<dbReference type="InterPro" id="IPR038294">
    <property type="entry name" value="SLBP_RNA_bind_sf"/>
</dbReference>
<feature type="compositionally biased region" description="Basic and acidic residues" evidence="3">
    <location>
        <begin position="120"/>
        <end position="131"/>
    </location>
</feature>
<dbReference type="GO" id="GO:0071207">
    <property type="term" value="F:histone pre-mRNA stem-loop binding"/>
    <property type="evidence" value="ECO:0007669"/>
    <property type="project" value="TreeGrafter"/>
</dbReference>
<dbReference type="GO" id="GO:0071204">
    <property type="term" value="C:histone pre-mRNA 3'end processing complex"/>
    <property type="evidence" value="ECO:0007669"/>
    <property type="project" value="TreeGrafter"/>
</dbReference>
<organism evidence="6">
    <name type="scientific">Strongyloides stercoralis</name>
    <name type="common">Threadworm</name>
    <dbReference type="NCBI Taxonomy" id="6248"/>
    <lineage>
        <taxon>Eukaryota</taxon>
        <taxon>Metazoa</taxon>
        <taxon>Ecdysozoa</taxon>
        <taxon>Nematoda</taxon>
        <taxon>Chromadorea</taxon>
        <taxon>Rhabditida</taxon>
        <taxon>Tylenchina</taxon>
        <taxon>Panagrolaimomorpha</taxon>
        <taxon>Strongyloidoidea</taxon>
        <taxon>Strongyloididae</taxon>
        <taxon>Strongyloides</taxon>
    </lineage>
</organism>
<dbReference type="AlphaFoldDB" id="A0A0K0E6Y3"/>
<evidence type="ECO:0000313" key="7">
    <source>
        <dbReference type="WBParaSite" id="TCONS_00001813.p1"/>
    </source>
</evidence>
<dbReference type="Pfam" id="PF15247">
    <property type="entry name" value="SLBP_RNA_bind"/>
    <property type="match status" value="1"/>
</dbReference>
<feature type="region of interest" description="Disordered" evidence="3">
    <location>
        <begin position="1"/>
        <end position="22"/>
    </location>
</feature>
<comment type="similarity">
    <text evidence="1">Belongs to the SLBP family.</text>
</comment>
<dbReference type="InterPro" id="IPR026502">
    <property type="entry name" value="SLBP1/SLBP2"/>
</dbReference>
<name>A0A0K0E6Y3_STRER</name>
<reference evidence="6" key="1">
    <citation type="submission" date="2015-08" db="UniProtKB">
        <authorList>
            <consortium name="WormBaseParasite"/>
        </authorList>
    </citation>
    <scope>IDENTIFICATION</scope>
</reference>
<dbReference type="GO" id="GO:0007076">
    <property type="term" value="P:mitotic chromosome condensation"/>
    <property type="evidence" value="ECO:0007669"/>
    <property type="project" value="UniProtKB-ARBA"/>
</dbReference>
<dbReference type="STRING" id="6248.A0A0K0E6Y3"/>
<dbReference type="GO" id="GO:0051028">
    <property type="term" value="P:mRNA transport"/>
    <property type="evidence" value="ECO:0007669"/>
    <property type="project" value="TreeGrafter"/>
</dbReference>
<evidence type="ECO:0000256" key="2">
    <source>
        <dbReference type="ARBA" id="ARBA00022884"/>
    </source>
</evidence>
<evidence type="ECO:0000259" key="4">
    <source>
        <dbReference type="Pfam" id="PF15247"/>
    </source>
</evidence>
<dbReference type="InterPro" id="IPR029344">
    <property type="entry name" value="SLBP_RNA_bind"/>
</dbReference>
<dbReference type="WBParaSite" id="SSTP_0000525700.1">
    <property type="protein sequence ID" value="SSTP_0000525700.1"/>
    <property type="gene ID" value="SSTP_0000525700"/>
</dbReference>